<keyword evidence="4 11" id="KW-1133">Transmembrane helix</keyword>
<dbReference type="GO" id="GO:0005783">
    <property type="term" value="C:endoplasmic reticulum"/>
    <property type="evidence" value="ECO:0007669"/>
    <property type="project" value="TreeGrafter"/>
</dbReference>
<feature type="unsure residue" description="I or L" evidence="13">
    <location>
        <position position="87"/>
    </location>
</feature>
<dbReference type="GO" id="GO:0019706">
    <property type="term" value="F:protein-cysteine S-palmitoyltransferase activity"/>
    <property type="evidence" value="ECO:0007669"/>
    <property type="project" value="UniProtKB-EC"/>
</dbReference>
<dbReference type="EC" id="2.3.1.225" evidence="11"/>
<evidence type="ECO:0000256" key="6">
    <source>
        <dbReference type="ARBA" id="ARBA00023139"/>
    </source>
</evidence>
<dbReference type="PANTHER" id="PTHR22883:SF23">
    <property type="entry name" value="PALMITOYLTRANSFERASE ZDHHC6"/>
    <property type="match status" value="1"/>
</dbReference>
<feature type="transmembrane region" description="Helical" evidence="11">
    <location>
        <begin position="43"/>
        <end position="67"/>
    </location>
</feature>
<dbReference type="InterPro" id="IPR039859">
    <property type="entry name" value="PFA4/ZDH16/20/ERF2-like"/>
</dbReference>
<dbReference type="PROSITE" id="PS50216">
    <property type="entry name" value="DHHC"/>
    <property type="match status" value="1"/>
</dbReference>
<evidence type="ECO:0000256" key="11">
    <source>
        <dbReference type="RuleBase" id="RU079119"/>
    </source>
</evidence>
<comment type="subcellular location">
    <subcellularLocation>
        <location evidence="1">Membrane</location>
        <topology evidence="1">Multi-pass membrane protein</topology>
    </subcellularLocation>
</comment>
<dbReference type="AlphaFoldDB" id="A0AAD7X6C6"/>
<reference evidence="13" key="1">
    <citation type="submission" date="2022-11" db="EMBL/GenBank/DDBJ databases">
        <title>Genome Sequence of Cubamyces cubensis.</title>
        <authorList>
            <person name="Buettner E."/>
        </authorList>
    </citation>
    <scope>NUCLEOTIDE SEQUENCE</scope>
    <source>
        <strain evidence="13">MPL-01</strain>
    </source>
</reference>
<evidence type="ECO:0000256" key="2">
    <source>
        <dbReference type="ARBA" id="ARBA00022679"/>
    </source>
</evidence>
<evidence type="ECO:0000256" key="10">
    <source>
        <dbReference type="ARBA" id="ARBA00048048"/>
    </source>
</evidence>
<dbReference type="GO" id="GO:0005794">
    <property type="term" value="C:Golgi apparatus"/>
    <property type="evidence" value="ECO:0007669"/>
    <property type="project" value="TreeGrafter"/>
</dbReference>
<evidence type="ECO:0000256" key="3">
    <source>
        <dbReference type="ARBA" id="ARBA00022692"/>
    </source>
</evidence>
<keyword evidence="2 11" id="KW-0808">Transferase</keyword>
<comment type="domain">
    <text evidence="11">The DHHC domain is required for palmitoyltransferase activity.</text>
</comment>
<keyword evidence="8 11" id="KW-0012">Acyltransferase</keyword>
<dbReference type="GO" id="GO:0016020">
    <property type="term" value="C:membrane"/>
    <property type="evidence" value="ECO:0007669"/>
    <property type="project" value="UniProtKB-SubCell"/>
</dbReference>
<dbReference type="PANTHER" id="PTHR22883">
    <property type="entry name" value="ZINC FINGER DHHC DOMAIN CONTAINING PROTEIN"/>
    <property type="match status" value="1"/>
</dbReference>
<feature type="domain" description="Palmitoyltransferase DHHC" evidence="12">
    <location>
        <begin position="144"/>
        <end position="258"/>
    </location>
</feature>
<feature type="transmembrane region" description="Helical" evidence="11">
    <location>
        <begin position="192"/>
        <end position="218"/>
    </location>
</feature>
<evidence type="ECO:0000313" key="13">
    <source>
        <dbReference type="EMBL" id="KAJ8462603.1"/>
    </source>
</evidence>
<evidence type="ECO:0000256" key="7">
    <source>
        <dbReference type="ARBA" id="ARBA00023288"/>
    </source>
</evidence>
<dbReference type="GO" id="GO:0006612">
    <property type="term" value="P:protein targeting to membrane"/>
    <property type="evidence" value="ECO:0007669"/>
    <property type="project" value="TreeGrafter"/>
</dbReference>
<comment type="caution">
    <text evidence="13">The sequence shown here is derived from an EMBL/GenBank/DDBJ whole genome shotgun (WGS) entry which is preliminary data.</text>
</comment>
<evidence type="ECO:0000256" key="4">
    <source>
        <dbReference type="ARBA" id="ARBA00022989"/>
    </source>
</evidence>
<keyword evidence="7" id="KW-0449">Lipoprotein</keyword>
<evidence type="ECO:0000313" key="14">
    <source>
        <dbReference type="Proteomes" id="UP001215151"/>
    </source>
</evidence>
<keyword evidence="6" id="KW-0564">Palmitate</keyword>
<evidence type="ECO:0000256" key="8">
    <source>
        <dbReference type="ARBA" id="ARBA00023315"/>
    </source>
</evidence>
<sequence length="275" mass="30457">MPRNDTQTPLLELRLPTPPRLGAVVDDDDIVDGDRVRKRWYHYIPLLLAIVMILAPHPSLIVIFVNYYYRVHHAPLRGLVHMCIIYLLTFLAFSSLIVVLARDPGPVIGDKGYGEEAGGSTEREEESFLDALLAPPEGEEAHGPGKWCKKCDAPKPERAHHCGSCGRCVLKMDHHCMWLGHRCIGHRTHASFVHFLICVSVLAAYVAIMCASVVYWAFTHPMAIDETTPVHAILLAFYGLVIGMVIGSFTGYHIYLITYALLDLGSSALADTISG</sequence>
<proteinExistence type="inferred from homology"/>
<organism evidence="13 14">
    <name type="scientific">Trametes cubensis</name>
    <dbReference type="NCBI Taxonomy" id="1111947"/>
    <lineage>
        <taxon>Eukaryota</taxon>
        <taxon>Fungi</taxon>
        <taxon>Dikarya</taxon>
        <taxon>Basidiomycota</taxon>
        <taxon>Agaricomycotina</taxon>
        <taxon>Agaricomycetes</taxon>
        <taxon>Polyporales</taxon>
        <taxon>Polyporaceae</taxon>
        <taxon>Trametes</taxon>
    </lineage>
</organism>
<evidence type="ECO:0000256" key="1">
    <source>
        <dbReference type="ARBA" id="ARBA00004141"/>
    </source>
</evidence>
<gene>
    <name evidence="13" type="ORF">ONZ51_g10796</name>
</gene>
<keyword evidence="5 11" id="KW-0472">Membrane</keyword>
<evidence type="ECO:0000256" key="9">
    <source>
        <dbReference type="ARBA" id="ARBA00038298"/>
    </source>
</evidence>
<keyword evidence="14" id="KW-1185">Reference proteome</keyword>
<comment type="catalytic activity">
    <reaction evidence="10 11">
        <text>L-cysteinyl-[protein] + hexadecanoyl-CoA = S-hexadecanoyl-L-cysteinyl-[protein] + CoA</text>
        <dbReference type="Rhea" id="RHEA:36683"/>
        <dbReference type="Rhea" id="RHEA-COMP:10131"/>
        <dbReference type="Rhea" id="RHEA-COMP:11032"/>
        <dbReference type="ChEBI" id="CHEBI:29950"/>
        <dbReference type="ChEBI" id="CHEBI:57287"/>
        <dbReference type="ChEBI" id="CHEBI:57379"/>
        <dbReference type="ChEBI" id="CHEBI:74151"/>
        <dbReference type="EC" id="2.3.1.225"/>
    </reaction>
</comment>
<dbReference type="Pfam" id="PF01529">
    <property type="entry name" value="DHHC"/>
    <property type="match status" value="1"/>
</dbReference>
<protein>
    <recommendedName>
        <fullName evidence="11">Palmitoyltransferase</fullName>
        <ecNumber evidence="11">2.3.1.225</ecNumber>
    </recommendedName>
</protein>
<dbReference type="InterPro" id="IPR001594">
    <property type="entry name" value="Palmitoyltrfase_DHHC"/>
</dbReference>
<comment type="similarity">
    <text evidence="9">Belongs to the DHHC palmitoyltransferase family. PFA5 subfamily.</text>
</comment>
<feature type="transmembrane region" description="Helical" evidence="11">
    <location>
        <begin position="79"/>
        <end position="101"/>
    </location>
</feature>
<name>A0AAD7X6C6_9APHY</name>
<keyword evidence="3 11" id="KW-0812">Transmembrane</keyword>
<dbReference type="EMBL" id="JAPEVG010000453">
    <property type="protein sequence ID" value="KAJ8462603.1"/>
    <property type="molecule type" value="Genomic_DNA"/>
</dbReference>
<evidence type="ECO:0000256" key="5">
    <source>
        <dbReference type="ARBA" id="ARBA00023136"/>
    </source>
</evidence>
<evidence type="ECO:0000259" key="12">
    <source>
        <dbReference type="Pfam" id="PF01529"/>
    </source>
</evidence>
<accession>A0AAD7X6C6</accession>
<dbReference type="Proteomes" id="UP001215151">
    <property type="component" value="Unassembled WGS sequence"/>
</dbReference>
<feature type="transmembrane region" description="Helical" evidence="11">
    <location>
        <begin position="230"/>
        <end position="255"/>
    </location>
</feature>